<dbReference type="PANTHER" id="PTHR22550:SF5">
    <property type="entry name" value="LEUCINE ZIPPER PROTEIN 4"/>
    <property type="match status" value="1"/>
</dbReference>
<feature type="region of interest" description="Disordered" evidence="3">
    <location>
        <begin position="23"/>
        <end position="44"/>
    </location>
</feature>
<feature type="transmembrane region" description="Helical" evidence="4">
    <location>
        <begin position="304"/>
        <end position="323"/>
    </location>
</feature>
<dbReference type="PANTHER" id="PTHR22550">
    <property type="entry name" value="SPORE GERMINATION PROTEIN"/>
    <property type="match status" value="1"/>
</dbReference>
<feature type="transmembrane region" description="Helical" evidence="4">
    <location>
        <begin position="400"/>
        <end position="419"/>
    </location>
</feature>
<feature type="compositionally biased region" description="Basic and acidic residues" evidence="3">
    <location>
        <begin position="24"/>
        <end position="37"/>
    </location>
</feature>
<feature type="transmembrane region" description="Helical" evidence="4">
    <location>
        <begin position="431"/>
        <end position="452"/>
    </location>
</feature>
<dbReference type="AlphaFoldDB" id="A0A2V2YR08"/>
<accession>A0A2V2YR08</accession>
<evidence type="ECO:0000256" key="4">
    <source>
        <dbReference type="SAM" id="Phobius"/>
    </source>
</evidence>
<dbReference type="GO" id="GO:0016020">
    <property type="term" value="C:membrane"/>
    <property type="evidence" value="ECO:0007669"/>
    <property type="project" value="InterPro"/>
</dbReference>
<comment type="caution">
    <text evidence="5">The sequence shown here is derived from an EMBL/GenBank/DDBJ whole genome shotgun (WGS) entry which is preliminary data.</text>
</comment>
<keyword evidence="6" id="KW-1185">Reference proteome</keyword>
<organism evidence="5 6">
    <name type="scientific">Paenibacillus cellulosilyticus</name>
    <dbReference type="NCBI Taxonomy" id="375489"/>
    <lineage>
        <taxon>Bacteria</taxon>
        <taxon>Bacillati</taxon>
        <taxon>Bacillota</taxon>
        <taxon>Bacilli</taxon>
        <taxon>Bacillales</taxon>
        <taxon>Paenibacillaceae</taxon>
        <taxon>Paenibacillus</taxon>
    </lineage>
</organism>
<dbReference type="InterPro" id="IPR050768">
    <property type="entry name" value="UPF0353/GerABKA_families"/>
</dbReference>
<evidence type="ECO:0000256" key="3">
    <source>
        <dbReference type="SAM" id="MobiDB-lite"/>
    </source>
</evidence>
<evidence type="ECO:0000313" key="5">
    <source>
        <dbReference type="EMBL" id="PWV99496.1"/>
    </source>
</evidence>
<dbReference type="InterPro" id="IPR004995">
    <property type="entry name" value="Spore_Ger"/>
</dbReference>
<keyword evidence="4" id="KW-0812">Transmembrane</keyword>
<dbReference type="PIRSF" id="PIRSF005690">
    <property type="entry name" value="GerBA"/>
    <property type="match status" value="1"/>
</dbReference>
<gene>
    <name evidence="5" type="ORF">DFQ01_11473</name>
</gene>
<dbReference type="Pfam" id="PF03323">
    <property type="entry name" value="GerA"/>
    <property type="match status" value="1"/>
</dbReference>
<evidence type="ECO:0000256" key="2">
    <source>
        <dbReference type="ARBA" id="ARBA00023136"/>
    </source>
</evidence>
<evidence type="ECO:0000313" key="6">
    <source>
        <dbReference type="Proteomes" id="UP000246635"/>
    </source>
</evidence>
<proteinExistence type="inferred from homology"/>
<protein>
    <submittedName>
        <fullName evidence="5">GerA spore germination protein</fullName>
    </submittedName>
</protein>
<evidence type="ECO:0000256" key="1">
    <source>
        <dbReference type="ARBA" id="ARBA00005278"/>
    </source>
</evidence>
<keyword evidence="4" id="KW-1133">Transmembrane helix</keyword>
<dbReference type="EMBL" id="QGTQ01000014">
    <property type="protein sequence ID" value="PWV99496.1"/>
    <property type="molecule type" value="Genomic_DNA"/>
</dbReference>
<keyword evidence="2 4" id="KW-0472">Membrane</keyword>
<name>A0A2V2YR08_9BACL</name>
<dbReference type="GO" id="GO:0009847">
    <property type="term" value="P:spore germination"/>
    <property type="evidence" value="ECO:0007669"/>
    <property type="project" value="InterPro"/>
</dbReference>
<dbReference type="Proteomes" id="UP000246635">
    <property type="component" value="Unassembled WGS sequence"/>
</dbReference>
<sequence length="507" mass="56481">MGISNDTREGAAFMTLFRRTNRLPGKDARRDDNRPNDDADVPPSLQHTLDNFKDCMDLVHHAFPEINVNLVYFGHLVGAEELSRDVTIPLTNIRENEVQALLTRNQYKLTTNSKSLIKGILNGEAAIFHNDNVYLMDVYKPEARSIQQSETETVITGPHDSFIETASANLSLIRRRVKSSHLKVIKLEVGEVTKSIVYLLYIEGIANMEYVRELTDRINLIEIDAVHDGNMLIQYIDDFPNSVFPLFSTTERTDTAVSKLVAGRIVGILDGSPSVFSAPSSFFEFMASPDDYYQRWATGTSLRVLRFIALFITLTFTALYVSVTTFHYEMIPEALLLTITESRSKVPFPPIYEALLMEVTIELLREAGARLPTKIGQTIGIVGGIVIGQAAVQAGFTSNILIIAVASSAIASFVIPSYVMSASIRLVRFGLIIMAGILGDLGIALGIAYLVVHLSGLTSLNSSYLTPVSPNNFKDWRDVFIRAPFWALRRRPSQSRSPNLVRNRMKK</sequence>
<reference evidence="5 6" key="1">
    <citation type="submission" date="2018-05" db="EMBL/GenBank/DDBJ databases">
        <title>Genomic Encyclopedia of Type Strains, Phase III (KMG-III): the genomes of soil and plant-associated and newly described type strains.</title>
        <authorList>
            <person name="Whitman W."/>
        </authorList>
    </citation>
    <scope>NUCLEOTIDE SEQUENCE [LARGE SCALE GENOMIC DNA]</scope>
    <source>
        <strain evidence="5 6">CECT 5696</strain>
    </source>
</reference>
<comment type="similarity">
    <text evidence="1">Belongs to the GerABKA family.</text>
</comment>